<keyword evidence="1" id="KW-0812">Transmembrane</keyword>
<evidence type="ECO:0000259" key="3">
    <source>
        <dbReference type="Pfam" id="PF05239"/>
    </source>
</evidence>
<dbReference type="InterPro" id="IPR015810">
    <property type="entry name" value="Photo_RC_H_N"/>
</dbReference>
<dbReference type="Pfam" id="PF05239">
    <property type="entry name" value="PRC"/>
    <property type="match status" value="1"/>
</dbReference>
<keyword evidence="1" id="KW-0472">Membrane</keyword>
<dbReference type="Proteomes" id="UP001305521">
    <property type="component" value="Chromosome"/>
</dbReference>
<feature type="transmembrane region" description="Helical" evidence="1">
    <location>
        <begin position="12"/>
        <end position="31"/>
    </location>
</feature>
<gene>
    <name evidence="4" type="primary">puhA</name>
    <name evidence="4" type="ORF">R9Z33_12175</name>
</gene>
<proteinExistence type="predicted"/>
<dbReference type="SUPFAM" id="SSF81490">
    <property type="entry name" value="Photosystem II reaction centre subunit H, transmembrane region"/>
    <property type="match status" value="1"/>
</dbReference>
<dbReference type="InterPro" id="IPR014747">
    <property type="entry name" value="Bac_photo_RC_H_C"/>
</dbReference>
<organism evidence="4 5">
    <name type="scientific">Sediminicoccus rosea</name>
    <dbReference type="NCBI Taxonomy" id="1225128"/>
    <lineage>
        <taxon>Bacteria</taxon>
        <taxon>Pseudomonadati</taxon>
        <taxon>Pseudomonadota</taxon>
        <taxon>Alphaproteobacteria</taxon>
        <taxon>Acetobacterales</taxon>
        <taxon>Roseomonadaceae</taxon>
        <taxon>Sediminicoccus</taxon>
    </lineage>
</organism>
<dbReference type="RefSeq" id="WP_318651561.1">
    <property type="nucleotide sequence ID" value="NZ_CP137852.1"/>
</dbReference>
<dbReference type="EMBL" id="CP137852">
    <property type="protein sequence ID" value="WPB87609.1"/>
    <property type="molecule type" value="Genomic_DNA"/>
</dbReference>
<dbReference type="InterPro" id="IPR005652">
    <property type="entry name" value="Photo_RC_H"/>
</dbReference>
<keyword evidence="5" id="KW-1185">Reference proteome</keyword>
<name>A0ABZ0PPG4_9PROT</name>
<dbReference type="InterPro" id="IPR037097">
    <property type="entry name" value="Photo_RC_H_N_sf"/>
</dbReference>
<evidence type="ECO:0000259" key="2">
    <source>
        <dbReference type="Pfam" id="PF03967"/>
    </source>
</evidence>
<dbReference type="NCBIfam" id="TIGR01150">
    <property type="entry name" value="puhA"/>
    <property type="match status" value="1"/>
</dbReference>
<sequence>MQAGTYLTSIDYATVSIYAFWIFFGALVLYLNRESKREGYPLVTPGRPKQNNVGGFPGMPEPKTFLLANGTTVQAPKPETEREIAMVPMDRSPGSPLIPTGDPLVDGVGPAAYVMRGMHPAVLHDDGTPSIVPLRIAPEFSVDAGDPDPRGYDVLDADGVVAGRCVDVWLDKSEMIFRYIEVAVQTDTGERTMMYPVPLIRVDGERRVVTVRTLLAKHFANAPRLSYRDSITLREEDMVSAYCAGGQLYAKPERSEPCL</sequence>
<keyword evidence="1" id="KW-1133">Transmembrane helix</keyword>
<evidence type="ECO:0000313" key="4">
    <source>
        <dbReference type="EMBL" id="WPB87609.1"/>
    </source>
</evidence>
<dbReference type="InterPro" id="IPR011033">
    <property type="entry name" value="PRC_barrel-like_sf"/>
</dbReference>
<reference evidence="4 5" key="1">
    <citation type="submission" date="2023-11" db="EMBL/GenBank/DDBJ databases">
        <title>Arctic aerobic anoxygenic photoheterotroph Sediminicoccus rosea KRV36 adapts its photosynthesis to long days of polar summer.</title>
        <authorList>
            <person name="Tomasch J."/>
            <person name="Kopejtka K."/>
            <person name="Bily T."/>
            <person name="Gardiner A.T."/>
            <person name="Gardian Z."/>
            <person name="Shivaramu S."/>
            <person name="Koblizek M."/>
            <person name="Engelhardt F."/>
            <person name="Kaftan D."/>
        </authorList>
    </citation>
    <scope>NUCLEOTIDE SEQUENCE [LARGE SCALE GENOMIC DNA]</scope>
    <source>
        <strain evidence="4 5">R-30</strain>
    </source>
</reference>
<feature type="domain" description="Photosynthetic reaction centre H subunit N-terminal" evidence="2">
    <location>
        <begin position="7"/>
        <end position="136"/>
    </location>
</feature>
<accession>A0ABZ0PPG4</accession>
<evidence type="ECO:0000256" key="1">
    <source>
        <dbReference type="SAM" id="Phobius"/>
    </source>
</evidence>
<dbReference type="Pfam" id="PF03967">
    <property type="entry name" value="PRCH"/>
    <property type="match status" value="1"/>
</dbReference>
<protein>
    <submittedName>
        <fullName evidence="4">Photosynthetic reaction center subunit H</fullName>
    </submittedName>
</protein>
<dbReference type="Gene3D" id="3.90.50.10">
    <property type="entry name" value="Photosynthetic Reaction Center, subunit H, domain 2"/>
    <property type="match status" value="1"/>
</dbReference>
<dbReference type="InterPro" id="IPR027275">
    <property type="entry name" value="PRC-brl_dom"/>
</dbReference>
<dbReference type="SUPFAM" id="SSF50346">
    <property type="entry name" value="PRC-barrel domain"/>
    <property type="match status" value="1"/>
</dbReference>
<evidence type="ECO:0000313" key="5">
    <source>
        <dbReference type="Proteomes" id="UP001305521"/>
    </source>
</evidence>
<feature type="domain" description="PRC-barrel" evidence="3">
    <location>
        <begin position="147"/>
        <end position="211"/>
    </location>
</feature>
<dbReference type="Gene3D" id="4.10.540.10">
    <property type="entry name" value="Photosynthetic reaction centre, H subunit, N-terminal domain"/>
    <property type="match status" value="1"/>
</dbReference>